<dbReference type="SUPFAM" id="SSF52777">
    <property type="entry name" value="CoA-dependent acyltransferases"/>
    <property type="match status" value="2"/>
</dbReference>
<evidence type="ECO:0000256" key="13">
    <source>
        <dbReference type="SAM" id="MobiDB-lite"/>
    </source>
</evidence>
<reference evidence="16" key="1">
    <citation type="submission" date="2016-10" db="EMBL/GenBank/DDBJ databases">
        <authorList>
            <person name="Varghese N."/>
            <person name="Submissions S."/>
        </authorList>
    </citation>
    <scope>NUCLEOTIDE SEQUENCE [LARGE SCALE GENOMIC DNA]</scope>
    <source>
        <strain evidence="16">DSM 44142</strain>
    </source>
</reference>
<evidence type="ECO:0000256" key="9">
    <source>
        <dbReference type="ARBA" id="ARBA00023315"/>
    </source>
</evidence>
<comment type="catalytic activity">
    <reaction evidence="2">
        <text>2 a mycocerosyl-[mycocerosic acid synthase] + a phenolphthiocerol = a dimycocerosyl phenolphthiocerol + 2 holo-[mycocerosic acid synthase].</text>
        <dbReference type="EC" id="2.3.1.282"/>
    </reaction>
</comment>
<comment type="catalytic activity">
    <reaction evidence="1">
        <text>2 a mycocerosyl-[mycocerosic acid synthase] + a phthiocerol = a dimycocerosyl phthiocerol + 2 holo-[mycocerosic acid synthase].</text>
        <dbReference type="EC" id="2.3.1.282"/>
    </reaction>
</comment>
<evidence type="ECO:0000259" key="14">
    <source>
        <dbReference type="Pfam" id="PF16911"/>
    </source>
</evidence>
<evidence type="ECO:0000256" key="5">
    <source>
        <dbReference type="ARBA" id="ARBA00012866"/>
    </source>
</evidence>
<feature type="region of interest" description="Disordered" evidence="13">
    <location>
        <begin position="194"/>
        <end position="215"/>
    </location>
</feature>
<evidence type="ECO:0000256" key="2">
    <source>
        <dbReference type="ARBA" id="ARBA00000625"/>
    </source>
</evidence>
<keyword evidence="8 15" id="KW-0808">Transferase</keyword>
<gene>
    <name evidence="15" type="ORF">SAMN04489765_3937</name>
</gene>
<accession>A0A1H1H9D3</accession>
<feature type="compositionally biased region" description="Pro residues" evidence="13">
    <location>
        <begin position="198"/>
        <end position="207"/>
    </location>
</feature>
<dbReference type="Gene3D" id="3.30.559.30">
    <property type="entry name" value="Nonribosomal peptide synthetase, condensation domain"/>
    <property type="match status" value="1"/>
</dbReference>
<protein>
    <recommendedName>
        <fullName evidence="6">Phthiocerol/phthiodiolone dimycocerosyl transferase</fullName>
        <ecNumber evidence="5">2.3.1.282</ecNumber>
    </recommendedName>
    <alternativeName>
        <fullName evidence="12">Acyltransferase PapA5</fullName>
    </alternativeName>
    <alternativeName>
        <fullName evidence="10">Phthiocerol/phthiodiolone O-acyltransferase</fullName>
    </alternativeName>
    <alternativeName>
        <fullName evidence="11">Polyketide synthase-associated protein A5</fullName>
    </alternativeName>
</protein>
<evidence type="ECO:0000313" key="16">
    <source>
        <dbReference type="Proteomes" id="UP000183053"/>
    </source>
</evidence>
<evidence type="ECO:0000256" key="4">
    <source>
        <dbReference type="ARBA" id="ARBA00006558"/>
    </source>
</evidence>
<dbReference type="AlphaFoldDB" id="A0A1H1H9D3"/>
<dbReference type="Gene3D" id="3.30.559.10">
    <property type="entry name" value="Chloramphenicol acetyltransferase-like domain"/>
    <property type="match status" value="1"/>
</dbReference>
<evidence type="ECO:0000313" key="15">
    <source>
        <dbReference type="EMBL" id="SDR22020.1"/>
    </source>
</evidence>
<dbReference type="Proteomes" id="UP000183053">
    <property type="component" value="Unassembled WGS sequence"/>
</dbReference>
<keyword evidence="9" id="KW-0012">Acyltransferase</keyword>
<evidence type="ECO:0000256" key="3">
    <source>
        <dbReference type="ARBA" id="ARBA00001907"/>
    </source>
</evidence>
<dbReference type="GO" id="GO:0016746">
    <property type="term" value="F:acyltransferase activity"/>
    <property type="evidence" value="ECO:0007669"/>
    <property type="project" value="UniProtKB-KW"/>
</dbReference>
<evidence type="ECO:0000256" key="8">
    <source>
        <dbReference type="ARBA" id="ARBA00022679"/>
    </source>
</evidence>
<dbReference type="RefSeq" id="WP_139184258.1">
    <property type="nucleotide sequence ID" value="NZ_FNLF01000002.1"/>
</dbReference>
<dbReference type="Pfam" id="PF16911">
    <property type="entry name" value="PapA_C"/>
    <property type="match status" value="1"/>
</dbReference>
<evidence type="ECO:0000256" key="11">
    <source>
        <dbReference type="ARBA" id="ARBA00032317"/>
    </source>
</evidence>
<dbReference type="EC" id="2.3.1.282" evidence="5"/>
<evidence type="ECO:0000256" key="1">
    <source>
        <dbReference type="ARBA" id="ARBA00000026"/>
    </source>
</evidence>
<sequence length="434" mass="44467">MTTATNLSAPHSVIRELAATESFFLLGDGMYVGYGVRAEGPLDLDALRGAAARLVDAHPALRARIAADAPAGSAPGGALAGGTFVAGDERNVTPVTESAGPTDGTAPLPDLDLAQGSALAGVHVVTDPDGGRLVHLLVHHALADGHHALALLQSLWRAYTAIVTGADDPLDARTDFPKPLEQFLTERGYPTAAEEPIEAPPLPPLPEGVPAAAPAPADAPALHRIQLSREESAALIAYGHRTGRTVNQLVSAAFVAATAAARGLGLTGVVYGYPVDLRRRLGEPAADFTEITNALGMAFFQADADEAGLDELAAQVGDGLARDLAAGTVQRPMSVGAAMAPPADGAVAILTNWGPVPHLPTPPGLTLTDFHPALHLAGGAPSDTAMWDAVAATLTIGIVSSFQGRLSIDVSGATLPDSLLPETLRNLRAFTLDE</sequence>
<organism evidence="15 16">
    <name type="scientific">Tsukamurella pulmonis</name>
    <dbReference type="NCBI Taxonomy" id="47312"/>
    <lineage>
        <taxon>Bacteria</taxon>
        <taxon>Bacillati</taxon>
        <taxon>Actinomycetota</taxon>
        <taxon>Actinomycetes</taxon>
        <taxon>Mycobacteriales</taxon>
        <taxon>Tsukamurellaceae</taxon>
        <taxon>Tsukamurella</taxon>
    </lineage>
</organism>
<feature type="domain" description="Phthiocerol/phthiodiolone dimycocerosyl transferase C-terminal" evidence="14">
    <location>
        <begin position="218"/>
        <end position="410"/>
    </location>
</feature>
<comment type="catalytic activity">
    <reaction evidence="3">
        <text>2 a mycocerosyl-[mycocerosic acid synthase] + a phthiodiolone = a dimycocerosyl phthiodiolone + 2 holo-[mycocerosic acid synthase].</text>
        <dbReference type="EC" id="2.3.1.282"/>
    </reaction>
</comment>
<dbReference type="OrthoDB" id="3318646at2"/>
<name>A0A1H1H9D3_9ACTN</name>
<keyword evidence="7" id="KW-0444">Lipid biosynthesis</keyword>
<keyword evidence="16" id="KW-1185">Reference proteome</keyword>
<evidence type="ECO:0000256" key="7">
    <source>
        <dbReference type="ARBA" id="ARBA00022516"/>
    </source>
</evidence>
<dbReference type="InterPro" id="IPR023213">
    <property type="entry name" value="CAT-like_dom_sf"/>
</dbReference>
<evidence type="ECO:0000256" key="6">
    <source>
        <dbReference type="ARBA" id="ARBA00013449"/>
    </source>
</evidence>
<proteinExistence type="inferred from homology"/>
<dbReference type="InterPro" id="IPR031641">
    <property type="entry name" value="PapA_C"/>
</dbReference>
<dbReference type="STRING" id="47312.SAMN04489765_3937"/>
<comment type="similarity">
    <text evidence="4">Belongs to the acyltransferase PapA5 family.</text>
</comment>
<dbReference type="EMBL" id="FNLF01000002">
    <property type="protein sequence ID" value="SDR22020.1"/>
    <property type="molecule type" value="Genomic_DNA"/>
</dbReference>
<evidence type="ECO:0000256" key="10">
    <source>
        <dbReference type="ARBA" id="ARBA00030465"/>
    </source>
</evidence>
<keyword evidence="7" id="KW-0443">Lipid metabolism</keyword>
<evidence type="ECO:0000256" key="12">
    <source>
        <dbReference type="ARBA" id="ARBA00033407"/>
    </source>
</evidence>